<protein>
    <submittedName>
        <fullName evidence="3">PorV/PorQ family protein</fullName>
    </submittedName>
</protein>
<sequence length="632" mass="71602">MKKAIYWAIIFYMAQVFGDNGTTGATFLTLDAGARNGGMAGSGTALFTGVQSLLWNPANIGWLNGRELLCAHSEHFQSIRYENIGFANGKNNLGLGFSLKGLYLGGLEERTEPSADPISIMNAYFLSPAFSLARAISPKISLGINLKSIYQQIGKNNSFALATDLGIHTRSPVKNLNLGFSFLDLGTKFRFISESNSLPTRFRAGLSYTFQSFSLAFDLIRPLKEDIEYSAGIEGIIKDELSLRLGYKGAFNGAEDFRGFAWGLGFRLQDLDIDYALVGYGGLGATHTFSLSYIWGRNERARVQKEEMLAEKFNKRIKDMAYSFYTRGVEAEKIGNYEDAWKNFELSLVWYPDYEEASSYLDNLRKKKLSEYLRSGYEAYKENNFIKAINWFARAVEIDSTDKMATGWLKASLAALTKSTTENIKEEGKKGRISYYIRLGGEHFSKKNYAGAIKEWQNALNIDTSQILIRDLIGRAKLNIREEIDTFVSQKRWHRASLKIEELWILEPGDQELLQKKNKIEKELNNFVLAHINDGIKLFTQKNYTSARAEFRIVSLLQPKNLTAKHYLAKINSMGDIKPSIAELHQIYEKGISAYTQNNYEIAIEYWKCVNETRPGYLGVQKSIQHALEKNR</sequence>
<dbReference type="Gene3D" id="1.25.40.10">
    <property type="entry name" value="Tetratricopeptide repeat domain"/>
    <property type="match status" value="2"/>
</dbReference>
<dbReference type="SUPFAM" id="SSF48452">
    <property type="entry name" value="TPR-like"/>
    <property type="match status" value="1"/>
</dbReference>
<keyword evidence="2" id="KW-0802">TPR repeat</keyword>
<dbReference type="InterPro" id="IPR019734">
    <property type="entry name" value="TPR_rpt"/>
</dbReference>
<accession>A0A7C4TIJ9</accession>
<reference evidence="3" key="1">
    <citation type="journal article" date="2020" name="mSystems">
        <title>Genome- and Community-Level Interaction Insights into Carbon Utilization and Element Cycling Functions of Hydrothermarchaeota in Hydrothermal Sediment.</title>
        <authorList>
            <person name="Zhou Z."/>
            <person name="Liu Y."/>
            <person name="Xu W."/>
            <person name="Pan J."/>
            <person name="Luo Z.H."/>
            <person name="Li M."/>
        </authorList>
    </citation>
    <scope>NUCLEOTIDE SEQUENCE [LARGE SCALE GENOMIC DNA]</scope>
    <source>
        <strain evidence="3">SpSt-774</strain>
    </source>
</reference>
<comment type="caution">
    <text evidence="3">The sequence shown here is derived from an EMBL/GenBank/DDBJ whole genome shotgun (WGS) entry which is preliminary data.</text>
</comment>
<dbReference type="SUPFAM" id="SSF56935">
    <property type="entry name" value="Porins"/>
    <property type="match status" value="1"/>
</dbReference>
<gene>
    <name evidence="3" type="ORF">ENV60_08625</name>
</gene>
<name>A0A7C4TIJ9_UNCW3</name>
<dbReference type="InterPro" id="IPR011990">
    <property type="entry name" value="TPR-like_helical_dom_sf"/>
</dbReference>
<dbReference type="InterPro" id="IPR005362">
    <property type="entry name" value="UPF0164"/>
</dbReference>
<dbReference type="EMBL" id="DTGZ01000162">
    <property type="protein sequence ID" value="HGV98341.1"/>
    <property type="molecule type" value="Genomic_DNA"/>
</dbReference>
<dbReference type="NCBIfam" id="NF033709">
    <property type="entry name" value="PorV_fam"/>
    <property type="match status" value="1"/>
</dbReference>
<organism evidence="3">
    <name type="scientific">candidate division WOR-3 bacterium</name>
    <dbReference type="NCBI Taxonomy" id="2052148"/>
    <lineage>
        <taxon>Bacteria</taxon>
        <taxon>Bacteria division WOR-3</taxon>
    </lineage>
</organism>
<dbReference type="AlphaFoldDB" id="A0A7C4TIJ9"/>
<proteinExistence type="inferred from homology"/>
<feature type="repeat" description="TPR" evidence="2">
    <location>
        <begin position="433"/>
        <end position="466"/>
    </location>
</feature>
<dbReference type="PROSITE" id="PS50005">
    <property type="entry name" value="TPR"/>
    <property type="match status" value="1"/>
</dbReference>
<evidence type="ECO:0000256" key="1">
    <source>
        <dbReference type="ARBA" id="ARBA00005846"/>
    </source>
</evidence>
<evidence type="ECO:0000256" key="2">
    <source>
        <dbReference type="PROSITE-ProRule" id="PRU00339"/>
    </source>
</evidence>
<dbReference type="Pfam" id="PF03687">
    <property type="entry name" value="UPF0164"/>
    <property type="match status" value="1"/>
</dbReference>
<comment type="similarity">
    <text evidence="1">Belongs to the UPF0164 family.</text>
</comment>
<dbReference type="SMART" id="SM00028">
    <property type="entry name" value="TPR"/>
    <property type="match status" value="5"/>
</dbReference>
<evidence type="ECO:0000313" key="3">
    <source>
        <dbReference type="EMBL" id="HGV98341.1"/>
    </source>
</evidence>
<dbReference type="Gene3D" id="2.40.160.60">
    <property type="entry name" value="Outer membrane protein transport protein (OMPP1/FadL/TodX)"/>
    <property type="match status" value="1"/>
</dbReference>